<feature type="region of interest" description="Disordered" evidence="1">
    <location>
        <begin position="114"/>
        <end position="141"/>
    </location>
</feature>
<sequence length="295" mass="30646">MATIPKSTNPLDSLQLLLNDALVQTGKALRASRRDENGNLIYQGALQSKLPDTANAFHAALDDLDHNIIQAKSVLLRDLKQLRAKQASTSATSQQPPAEPEPVLAQTKSPMAIDIGSSPPTAPAPAPAPEAAPEIKAEPAAETIDITSGTEDNKIDLEASLAGLTDTNFTDMEFAPPSEPTTFDMASFAPTDNATDLLSLENLMPAAGDGNTAPVDATATTAAAPSTSLDAEFADLFDNNDGQADGMDFDFSIGGGAGGDDTFDDLMNTRGEDSFGMGGDDFDASFLGLDKPEGT</sequence>
<dbReference type="HOGENOM" id="CLU_042308_0_0_1"/>
<keyword evidence="3" id="KW-1185">Reference proteome</keyword>
<evidence type="ECO:0000313" key="2">
    <source>
        <dbReference type="EMBL" id="CEJ81392.1"/>
    </source>
</evidence>
<dbReference type="EMBL" id="CDHN01000001">
    <property type="protein sequence ID" value="CEJ81392.1"/>
    <property type="molecule type" value="Genomic_DNA"/>
</dbReference>
<proteinExistence type="predicted"/>
<accession>A0A0A1T4Z9</accession>
<dbReference type="Proteomes" id="UP000039046">
    <property type="component" value="Unassembled WGS sequence"/>
</dbReference>
<dbReference type="AlphaFoldDB" id="A0A0A1T4Z9"/>
<evidence type="ECO:0000256" key="1">
    <source>
        <dbReference type="SAM" id="MobiDB-lite"/>
    </source>
</evidence>
<dbReference type="OrthoDB" id="5409998at2759"/>
<dbReference type="STRING" id="1531966.A0A0A1T4Z9"/>
<gene>
    <name evidence="2" type="ORF">VHEMI01519</name>
</gene>
<feature type="compositionally biased region" description="Pro residues" evidence="1">
    <location>
        <begin position="120"/>
        <end position="130"/>
    </location>
</feature>
<name>A0A0A1T4Z9_9HYPO</name>
<evidence type="ECO:0000313" key="3">
    <source>
        <dbReference type="Proteomes" id="UP000039046"/>
    </source>
</evidence>
<reference evidence="2 3" key="1">
    <citation type="journal article" date="2015" name="Genome Announc.">
        <title>Draft Genome Sequence and Gene Annotation of the Entomopathogenic Fungus Verticillium hemipterigenum.</title>
        <authorList>
            <person name="Horn F."/>
            <person name="Habel A."/>
            <person name="Scharf D.H."/>
            <person name="Dworschak J."/>
            <person name="Brakhage A.A."/>
            <person name="Guthke R."/>
            <person name="Hertweck C."/>
            <person name="Linde J."/>
        </authorList>
    </citation>
    <scope>NUCLEOTIDE SEQUENCE [LARGE SCALE GENOMIC DNA]</scope>
</reference>
<protein>
    <submittedName>
        <fullName evidence="2">Uncharacterized protein</fullName>
    </submittedName>
</protein>
<organism evidence="2 3">
    <name type="scientific">[Torrubiella] hemipterigena</name>
    <dbReference type="NCBI Taxonomy" id="1531966"/>
    <lineage>
        <taxon>Eukaryota</taxon>
        <taxon>Fungi</taxon>
        <taxon>Dikarya</taxon>
        <taxon>Ascomycota</taxon>
        <taxon>Pezizomycotina</taxon>
        <taxon>Sordariomycetes</taxon>
        <taxon>Hypocreomycetidae</taxon>
        <taxon>Hypocreales</taxon>
        <taxon>Clavicipitaceae</taxon>
        <taxon>Clavicipitaceae incertae sedis</taxon>
        <taxon>'Torrubiella' clade</taxon>
    </lineage>
</organism>